<evidence type="ECO:0000313" key="3">
    <source>
        <dbReference type="Proteomes" id="UP000017837"/>
    </source>
</evidence>
<gene>
    <name evidence="2" type="ORF">ABENE_23555</name>
</gene>
<keyword evidence="3" id="KW-1185">Reference proteome</keyword>
<comment type="caution">
    <text evidence="2">The sequence shown here is derived from an EMBL/GenBank/DDBJ whole genome shotgun (WGS) entry which is preliminary data.</text>
</comment>
<evidence type="ECO:0000313" key="2">
    <source>
        <dbReference type="EMBL" id="ESQ75254.1"/>
    </source>
</evidence>
<dbReference type="AlphaFoldDB" id="V4NJA3"/>
<name>V4NJA3_9CAUL</name>
<dbReference type="Proteomes" id="UP000017837">
    <property type="component" value="Unassembled WGS sequence"/>
</dbReference>
<proteinExistence type="predicted"/>
<protein>
    <submittedName>
        <fullName evidence="2">Uncharacterized protein</fullName>
    </submittedName>
</protein>
<organism evidence="2 3">
    <name type="scientific">Asticcacaulis benevestitus DSM 16100 = ATCC BAA-896</name>
    <dbReference type="NCBI Taxonomy" id="1121022"/>
    <lineage>
        <taxon>Bacteria</taxon>
        <taxon>Pseudomonadati</taxon>
        <taxon>Pseudomonadota</taxon>
        <taxon>Alphaproteobacteria</taxon>
        <taxon>Caulobacterales</taxon>
        <taxon>Caulobacteraceae</taxon>
        <taxon>Asticcacaulis</taxon>
    </lineage>
</organism>
<feature type="transmembrane region" description="Helical" evidence="1">
    <location>
        <begin position="27"/>
        <end position="45"/>
    </location>
</feature>
<accession>V4NJA3</accession>
<keyword evidence="1" id="KW-1133">Transmembrane helix</keyword>
<keyword evidence="1" id="KW-0812">Transmembrane</keyword>
<reference evidence="2 3" key="1">
    <citation type="journal article" date="2014" name="Nature">
        <title>Sequential evolution of bacterial morphology by co-option of a developmental regulator.</title>
        <authorList>
            <person name="Jiang C."/>
            <person name="Brown P.J."/>
            <person name="Ducret A."/>
            <person name="Brun Y.V."/>
        </authorList>
    </citation>
    <scope>NUCLEOTIDE SEQUENCE [LARGE SCALE GENOMIC DNA]</scope>
    <source>
        <strain evidence="2 3">DSM 16100</strain>
    </source>
</reference>
<sequence length="46" mass="4733">MKTLSVILATLVSRLGAAIALSGAVMLALNGVSGWGWFLFIGLLLS</sequence>
<dbReference type="PATRIC" id="fig|1121022.4.peg.4815"/>
<keyword evidence="1" id="KW-0472">Membrane</keyword>
<evidence type="ECO:0000256" key="1">
    <source>
        <dbReference type="SAM" id="Phobius"/>
    </source>
</evidence>
<dbReference type="EMBL" id="AWGB01000154">
    <property type="protein sequence ID" value="ESQ75254.1"/>
    <property type="molecule type" value="Genomic_DNA"/>
</dbReference>
<dbReference type="RefSeq" id="WP_023447556.1">
    <property type="nucleotide sequence ID" value="NZ_AWGB01000154.1"/>
</dbReference>